<dbReference type="OrthoDB" id="6428749at2759"/>
<dbReference type="SUPFAM" id="SSF75304">
    <property type="entry name" value="Amidase signature (AS) enzymes"/>
    <property type="match status" value="1"/>
</dbReference>
<dbReference type="RefSeq" id="XP_022650285.1">
    <property type="nucleotide sequence ID" value="XM_022794550.1"/>
</dbReference>
<dbReference type="Pfam" id="PF01425">
    <property type="entry name" value="Amidase"/>
    <property type="match status" value="1"/>
</dbReference>
<proteinExistence type="inferred from homology"/>
<dbReference type="AlphaFoldDB" id="A0A7M7JD41"/>
<comment type="similarity">
    <text evidence="1">Belongs to the amidase family.</text>
</comment>
<dbReference type="PIRSF" id="PIRSF001221">
    <property type="entry name" value="Amidase_fungi"/>
    <property type="match status" value="1"/>
</dbReference>
<organism evidence="4 5">
    <name type="scientific">Varroa destructor</name>
    <name type="common">Honeybee mite</name>
    <dbReference type="NCBI Taxonomy" id="109461"/>
    <lineage>
        <taxon>Eukaryota</taxon>
        <taxon>Metazoa</taxon>
        <taxon>Ecdysozoa</taxon>
        <taxon>Arthropoda</taxon>
        <taxon>Chelicerata</taxon>
        <taxon>Arachnida</taxon>
        <taxon>Acari</taxon>
        <taxon>Parasitiformes</taxon>
        <taxon>Mesostigmata</taxon>
        <taxon>Gamasina</taxon>
        <taxon>Dermanyssoidea</taxon>
        <taxon>Varroidae</taxon>
        <taxon>Varroa</taxon>
    </lineage>
</organism>
<feature type="domain" description="Amidase" evidence="3">
    <location>
        <begin position="76"/>
        <end position="523"/>
    </location>
</feature>
<dbReference type="InterPro" id="IPR020556">
    <property type="entry name" value="Amidase_CS"/>
</dbReference>
<dbReference type="RefSeq" id="XP_022650283.1">
    <property type="nucleotide sequence ID" value="XM_022794548.1"/>
</dbReference>
<dbReference type="GeneID" id="111245783"/>
<name>A0A7M7JD41_VARDE</name>
<keyword evidence="5" id="KW-1185">Reference proteome</keyword>
<dbReference type="EnsemblMetazoa" id="XM_022794548">
    <property type="protein sequence ID" value="XP_022650283"/>
    <property type="gene ID" value="LOC111245783"/>
</dbReference>
<evidence type="ECO:0000256" key="2">
    <source>
        <dbReference type="PIRSR" id="PIRSR001221-1"/>
    </source>
</evidence>
<dbReference type="EnsemblMetazoa" id="XM_022794550">
    <property type="protein sequence ID" value="XP_022650285"/>
    <property type="gene ID" value="LOC111245783"/>
</dbReference>
<dbReference type="KEGG" id="vde:111245783"/>
<dbReference type="InterPro" id="IPR036928">
    <property type="entry name" value="AS_sf"/>
</dbReference>
<dbReference type="GO" id="GO:0012505">
    <property type="term" value="C:endomembrane system"/>
    <property type="evidence" value="ECO:0007669"/>
    <property type="project" value="TreeGrafter"/>
</dbReference>
<dbReference type="Gene3D" id="3.90.1300.10">
    <property type="entry name" value="Amidase signature (AS) domain"/>
    <property type="match status" value="1"/>
</dbReference>
<sequence length="545" mass="59603">MTRGVSTIQTITLRLLLGALTVMARISDYVLFPLISAFRHGLWKATIPPINDRLLLMSATEIADKIRSRELTSEHVVGSFIRRLRNINPILNAVTDERYQNAIEDARKVDELLDSCRGDTVRLEELRQTKPFLGVPITTKNALAVKDLGHESGLYIRRGIKATEDSVVMGAVRAAGAIPLAVTNTPELCLWLESRNKLFGTTRNPYDTRRTCGGSSGGEGAILSACGSPLGVGTDIAGSIRIPSFYNGLFGLKPTIHTVDTTGHYPMAGDILAPLLTAGPMCKHARDLRPLLAQIVGPENAKRMALNESPDLSVLKVYYMEDLNCPIIPASTSELRRWTHKVADFIATFSKSVTLQLPAGQSISTGMAKATQIYIAYLAKADIPTFAEELTMRKGKIHPGRELIKWALGMSKHNFPALIVTLMELIIAGHRNSPITNYFYNLSKKMEKELEVLLEDAILVTPTLPDVAPFHGLTVLRPGILGTTGIWNILGFPALTVPLGLNSQGMPLGVTVVAGKMKDNVCCQVAIELEKEFKGWRPPCEVNIH</sequence>
<protein>
    <recommendedName>
        <fullName evidence="3">Amidase domain-containing protein</fullName>
    </recommendedName>
</protein>
<evidence type="ECO:0000313" key="5">
    <source>
        <dbReference type="Proteomes" id="UP000594260"/>
    </source>
</evidence>
<feature type="active site" description="Charge relay system" evidence="2">
    <location>
        <position position="215"/>
    </location>
</feature>
<dbReference type="PROSITE" id="PS00571">
    <property type="entry name" value="AMIDASES"/>
    <property type="match status" value="1"/>
</dbReference>
<feature type="active site" description="Acyl-ester intermediate" evidence="2">
    <location>
        <position position="239"/>
    </location>
</feature>
<reference evidence="4" key="1">
    <citation type="submission" date="2021-01" db="UniProtKB">
        <authorList>
            <consortium name="EnsemblMetazoa"/>
        </authorList>
    </citation>
    <scope>IDENTIFICATION</scope>
</reference>
<evidence type="ECO:0000313" key="4">
    <source>
        <dbReference type="EnsemblMetazoa" id="XP_022650285"/>
    </source>
</evidence>
<dbReference type="PANTHER" id="PTHR43372:SF4">
    <property type="entry name" value="FATTY-ACID AMIDE HYDROLASE 2"/>
    <property type="match status" value="1"/>
</dbReference>
<dbReference type="OMA" id="NCGYVAV"/>
<evidence type="ECO:0000259" key="3">
    <source>
        <dbReference type="Pfam" id="PF01425"/>
    </source>
</evidence>
<dbReference type="PANTHER" id="PTHR43372">
    <property type="entry name" value="FATTY-ACID AMIDE HYDROLASE"/>
    <property type="match status" value="1"/>
</dbReference>
<dbReference type="Proteomes" id="UP000594260">
    <property type="component" value="Unplaced"/>
</dbReference>
<dbReference type="InParanoid" id="A0A7M7JD41"/>
<evidence type="ECO:0000256" key="1">
    <source>
        <dbReference type="ARBA" id="ARBA00009199"/>
    </source>
</evidence>
<dbReference type="InterPro" id="IPR052739">
    <property type="entry name" value="FAAH2"/>
</dbReference>
<dbReference type="InterPro" id="IPR023631">
    <property type="entry name" value="Amidase_dom"/>
</dbReference>
<accession>A0A7M7JD41</accession>
<feature type="active site" description="Charge relay system" evidence="2">
    <location>
        <position position="140"/>
    </location>
</feature>